<dbReference type="GO" id="GO:0003697">
    <property type="term" value="F:single-stranded DNA binding"/>
    <property type="evidence" value="ECO:0007669"/>
    <property type="project" value="TreeGrafter"/>
</dbReference>
<reference evidence="14 15" key="1">
    <citation type="journal article" date="2021" name="Plant Biotechnol. J.">
        <title>Multi-omics assisted identification of the key and species-specific regulatory components of drought-tolerant mechanisms in Gossypium stocksii.</title>
        <authorList>
            <person name="Yu D."/>
            <person name="Ke L."/>
            <person name="Zhang D."/>
            <person name="Wu Y."/>
            <person name="Sun Y."/>
            <person name="Mei J."/>
            <person name="Sun J."/>
            <person name="Sun Y."/>
        </authorList>
    </citation>
    <scope>NUCLEOTIDE SEQUENCE [LARGE SCALE GENOMIC DNA]</scope>
    <source>
        <strain evidence="15">cv. E1</strain>
        <tissue evidence="14">Leaf</tissue>
    </source>
</reference>
<evidence type="ECO:0000256" key="6">
    <source>
        <dbReference type="ARBA" id="ARBA00022763"/>
    </source>
</evidence>
<evidence type="ECO:0000256" key="11">
    <source>
        <dbReference type="ARBA" id="ARBA00023242"/>
    </source>
</evidence>
<evidence type="ECO:0000256" key="3">
    <source>
        <dbReference type="ARBA" id="ARBA00006793"/>
    </source>
</evidence>
<dbReference type="InterPro" id="IPR027417">
    <property type="entry name" value="P-loop_NTPase"/>
</dbReference>
<keyword evidence="8 12" id="KW-0175">Coiled coil</keyword>
<dbReference type="GO" id="GO:0035861">
    <property type="term" value="C:site of double-strand break"/>
    <property type="evidence" value="ECO:0007669"/>
    <property type="project" value="TreeGrafter"/>
</dbReference>
<name>A0A9D3V9V3_9ROSI</name>
<comment type="subcellular location">
    <subcellularLocation>
        <location evidence="2">Chromosome</location>
    </subcellularLocation>
    <subcellularLocation>
        <location evidence="1">Nucleus</location>
    </subcellularLocation>
</comment>
<evidence type="ECO:0000256" key="7">
    <source>
        <dbReference type="ARBA" id="ARBA00022840"/>
    </source>
</evidence>
<dbReference type="GO" id="GO:0030915">
    <property type="term" value="C:Smc5-Smc6 complex"/>
    <property type="evidence" value="ECO:0007669"/>
    <property type="project" value="TreeGrafter"/>
</dbReference>
<evidence type="ECO:0000313" key="14">
    <source>
        <dbReference type="EMBL" id="KAH1074795.1"/>
    </source>
</evidence>
<protein>
    <recommendedName>
        <fullName evidence="13">RecF/RecN/SMC N-terminal domain-containing protein</fullName>
    </recommendedName>
</protein>
<dbReference type="InterPro" id="IPR003395">
    <property type="entry name" value="RecF/RecN/SMC_N"/>
</dbReference>
<dbReference type="PANTHER" id="PTHR19306">
    <property type="entry name" value="STRUCTURAL MAINTENANCE OF CHROMOSOMES 5,6 SMC5, SMC6"/>
    <property type="match status" value="1"/>
</dbReference>
<dbReference type="GO" id="GO:0005634">
    <property type="term" value="C:nucleus"/>
    <property type="evidence" value="ECO:0007669"/>
    <property type="project" value="UniProtKB-SubCell"/>
</dbReference>
<keyword evidence="7" id="KW-0067">ATP-binding</keyword>
<dbReference type="OrthoDB" id="10072614at2759"/>
<feature type="coiled-coil region" evidence="12">
    <location>
        <begin position="730"/>
        <end position="869"/>
    </location>
</feature>
<feature type="domain" description="RecF/RecN/SMC N-terminal" evidence="13">
    <location>
        <begin position="22"/>
        <end position="1044"/>
    </location>
</feature>
<evidence type="ECO:0000256" key="9">
    <source>
        <dbReference type="ARBA" id="ARBA00023172"/>
    </source>
</evidence>
<dbReference type="Proteomes" id="UP000828251">
    <property type="component" value="Unassembled WGS sequence"/>
</dbReference>
<evidence type="ECO:0000256" key="1">
    <source>
        <dbReference type="ARBA" id="ARBA00004123"/>
    </source>
</evidence>
<feature type="coiled-coil region" evidence="12">
    <location>
        <begin position="280"/>
        <end position="409"/>
    </location>
</feature>
<sequence length="1058" mass="122137">MSSSRVFSGQMYGAQRSGAGTIRRIRLENFMCHSSLEIELGEWVNFITGQNGSGKSAILTALCIAFGCRARETQRASKLKEFIKTGCSYATVQVDIKNEGVDSFKPEIFGDTIIIERRISDTTSSTVLKDRQGRKVASRKEDLRELVEHFNIDVENPCVIMSQDKSREFLHSGNDRDKFKFFFKATLLQQVDELLQSIIKQLKDACALVDELEKLIRPAQLELSELQEKIENIKRVEQISQEVQLLRKRLAWSLVYDEDKRLQEQAKNIETLKKRIPTCQAKIDSTLDKLEKLLERLSKKKVQVASLVEKTSEVKRKKDELWDALCSARKEKLELEEEHRRGTKQIHKMRNDVRKLEEQARDIQDKHIRNTQAEESEIEEQIKELEYAVDNVQSLLSSLKDEENTLSEQISAEMDAMKKINDEINYYERKQREVHHQICELRLHQTNKVTAFGGDGVLRLLREIERHHKAFSMPPIGPIGAHVTLVNGDTWAPAVERAIGKMLNAFIVTNSEDACALRKCAREARYNFFPIVIQRFSRPRLIIPNHSLPQTSHPTTLSVLHSDNPTIYNVLVDVCKAERQVLVKDYNMGRAVAFDQRIPNMLEVFTLDGFKMFSRGSVQTVLPINKNLKIGRLRGSFGDQVKEFESHVSNIEQDIDQRKSRKRELEKKVQDFNRKLDNKKKRRLDVERELMAKRMKLQDMQKSHAVDASVLPESTTNELLQEISDGKMVIKKKEALLETLKDRINEAEEKARTLKLSFEDLGESTKGEVEAFQKAEEELTEIEKEIHNAEANKLHYENIMNNKVLPQIKEAEAKYLELEKDRKESYKKASVICPESDIEALGDRDETTTEQLDAKLKRLNQRLMHESQQYSESIDDLRVLHQEKERRILRKLHTYKAFRERLDACQKALDLRWKKFQRNASLLRRELTWQFNGHLGKKGISGHINVSYEEKTLSVEVKMPQDASSTIVRDTRGLSGGERSFSTLCFALALHDMTEAPFRAMDEFDVFMDAVSRKISLDTLVEFALAQGSQWIFITPHDISNVKNGERIKKQQMAAPRS</sequence>
<feature type="coiled-coil region" evidence="12">
    <location>
        <begin position="648"/>
        <end position="689"/>
    </location>
</feature>
<keyword evidence="11" id="KW-0539">Nucleus</keyword>
<dbReference type="GO" id="GO:0000724">
    <property type="term" value="P:double-strand break repair via homologous recombination"/>
    <property type="evidence" value="ECO:0007669"/>
    <property type="project" value="TreeGrafter"/>
</dbReference>
<proteinExistence type="inferred from homology"/>
<dbReference type="GO" id="GO:0005524">
    <property type="term" value="F:ATP binding"/>
    <property type="evidence" value="ECO:0007669"/>
    <property type="project" value="UniProtKB-KW"/>
</dbReference>
<dbReference type="SUPFAM" id="SSF75553">
    <property type="entry name" value="Smc hinge domain"/>
    <property type="match status" value="1"/>
</dbReference>
<dbReference type="EMBL" id="JAIQCV010000008">
    <property type="protein sequence ID" value="KAH1074795.1"/>
    <property type="molecule type" value="Genomic_DNA"/>
</dbReference>
<keyword evidence="9" id="KW-0233">DNA recombination</keyword>
<dbReference type="Pfam" id="PF02463">
    <property type="entry name" value="SMC_N"/>
    <property type="match status" value="1"/>
</dbReference>
<comment type="caution">
    <text evidence="14">The sequence shown here is derived from an EMBL/GenBank/DDBJ whole genome shotgun (WGS) entry which is preliminary data.</text>
</comment>
<comment type="similarity">
    <text evidence="3">Belongs to the SMC family. SMC6 subfamily.</text>
</comment>
<evidence type="ECO:0000256" key="8">
    <source>
        <dbReference type="ARBA" id="ARBA00023054"/>
    </source>
</evidence>
<evidence type="ECO:0000256" key="2">
    <source>
        <dbReference type="ARBA" id="ARBA00004286"/>
    </source>
</evidence>
<keyword evidence="5" id="KW-0547">Nucleotide-binding</keyword>
<organism evidence="14 15">
    <name type="scientific">Gossypium stocksii</name>
    <dbReference type="NCBI Taxonomy" id="47602"/>
    <lineage>
        <taxon>Eukaryota</taxon>
        <taxon>Viridiplantae</taxon>
        <taxon>Streptophyta</taxon>
        <taxon>Embryophyta</taxon>
        <taxon>Tracheophyta</taxon>
        <taxon>Spermatophyta</taxon>
        <taxon>Magnoliopsida</taxon>
        <taxon>eudicotyledons</taxon>
        <taxon>Gunneridae</taxon>
        <taxon>Pentapetalae</taxon>
        <taxon>rosids</taxon>
        <taxon>malvids</taxon>
        <taxon>Malvales</taxon>
        <taxon>Malvaceae</taxon>
        <taxon>Malvoideae</taxon>
        <taxon>Gossypium</taxon>
    </lineage>
</organism>
<evidence type="ECO:0000313" key="15">
    <source>
        <dbReference type="Proteomes" id="UP000828251"/>
    </source>
</evidence>
<dbReference type="GO" id="GO:0051276">
    <property type="term" value="P:chromosome organization"/>
    <property type="evidence" value="ECO:0007669"/>
    <property type="project" value="InterPro"/>
</dbReference>
<accession>A0A9D3V9V3</accession>
<dbReference type="GO" id="GO:0003684">
    <property type="term" value="F:damaged DNA binding"/>
    <property type="evidence" value="ECO:0007669"/>
    <property type="project" value="TreeGrafter"/>
</dbReference>
<evidence type="ECO:0000259" key="13">
    <source>
        <dbReference type="Pfam" id="PF02463"/>
    </source>
</evidence>
<keyword evidence="6" id="KW-0227">DNA damage</keyword>
<evidence type="ECO:0000256" key="10">
    <source>
        <dbReference type="ARBA" id="ARBA00023204"/>
    </source>
</evidence>
<evidence type="ECO:0000256" key="4">
    <source>
        <dbReference type="ARBA" id="ARBA00022454"/>
    </source>
</evidence>
<evidence type="ECO:0000256" key="12">
    <source>
        <dbReference type="SAM" id="Coils"/>
    </source>
</evidence>
<dbReference type="AlphaFoldDB" id="A0A9D3V9V3"/>
<keyword evidence="15" id="KW-1185">Reference proteome</keyword>
<dbReference type="Gene3D" id="3.40.50.300">
    <property type="entry name" value="P-loop containing nucleotide triphosphate hydrolases"/>
    <property type="match status" value="2"/>
</dbReference>
<keyword evidence="4" id="KW-0158">Chromosome</keyword>
<feature type="coiled-coil region" evidence="12">
    <location>
        <begin position="195"/>
        <end position="236"/>
    </location>
</feature>
<gene>
    <name evidence="14" type="ORF">J1N35_027123</name>
</gene>
<evidence type="ECO:0000256" key="5">
    <source>
        <dbReference type="ARBA" id="ARBA00022741"/>
    </source>
</evidence>
<keyword evidence="10" id="KW-0234">DNA repair</keyword>
<dbReference type="PANTHER" id="PTHR19306:SF6">
    <property type="entry name" value="STRUCTURAL MAINTENANCE OF CHROMOSOMES PROTEIN 6"/>
    <property type="match status" value="1"/>
</dbReference>
<dbReference type="SUPFAM" id="SSF52540">
    <property type="entry name" value="P-loop containing nucleoside triphosphate hydrolases"/>
    <property type="match status" value="1"/>
</dbReference>
<dbReference type="InterPro" id="IPR036277">
    <property type="entry name" value="SMC_hinge_sf"/>
</dbReference>